<feature type="region of interest" description="Disordered" evidence="1">
    <location>
        <begin position="1"/>
        <end position="25"/>
    </location>
</feature>
<sequence>MATTKVVEKESGAPVEASLKRTGTG</sequence>
<reference evidence="2" key="2">
    <citation type="journal article" date="2015" name="Data Brief">
        <title>Shoot transcriptome of the giant reed, Arundo donax.</title>
        <authorList>
            <person name="Barrero R.A."/>
            <person name="Guerrero F.D."/>
            <person name="Moolhuijzen P."/>
            <person name="Goolsby J.A."/>
            <person name="Tidwell J."/>
            <person name="Bellgard S.E."/>
            <person name="Bellgard M.I."/>
        </authorList>
    </citation>
    <scope>NUCLEOTIDE SEQUENCE</scope>
    <source>
        <tissue evidence="2">Shoot tissue taken approximately 20 cm above the soil surface</tissue>
    </source>
</reference>
<dbReference type="AlphaFoldDB" id="A0A0A9AGF9"/>
<name>A0A0A9AGF9_ARUDO</name>
<accession>A0A0A9AGF9</accession>
<protein>
    <submittedName>
        <fullName evidence="2">Uncharacterized protein</fullName>
    </submittedName>
</protein>
<evidence type="ECO:0000256" key="1">
    <source>
        <dbReference type="SAM" id="MobiDB-lite"/>
    </source>
</evidence>
<dbReference type="EMBL" id="GBRH01249870">
    <property type="protein sequence ID" value="JAD48025.1"/>
    <property type="molecule type" value="Transcribed_RNA"/>
</dbReference>
<feature type="compositionally biased region" description="Basic and acidic residues" evidence="1">
    <location>
        <begin position="1"/>
        <end position="11"/>
    </location>
</feature>
<proteinExistence type="predicted"/>
<reference evidence="2" key="1">
    <citation type="submission" date="2014-09" db="EMBL/GenBank/DDBJ databases">
        <authorList>
            <person name="Magalhaes I.L.F."/>
            <person name="Oliveira U."/>
            <person name="Santos F.R."/>
            <person name="Vidigal T.H.D.A."/>
            <person name="Brescovit A.D."/>
            <person name="Santos A.J."/>
        </authorList>
    </citation>
    <scope>NUCLEOTIDE SEQUENCE</scope>
    <source>
        <tissue evidence="2">Shoot tissue taken approximately 20 cm above the soil surface</tissue>
    </source>
</reference>
<organism evidence="2">
    <name type="scientific">Arundo donax</name>
    <name type="common">Giant reed</name>
    <name type="synonym">Donax arundinaceus</name>
    <dbReference type="NCBI Taxonomy" id="35708"/>
    <lineage>
        <taxon>Eukaryota</taxon>
        <taxon>Viridiplantae</taxon>
        <taxon>Streptophyta</taxon>
        <taxon>Embryophyta</taxon>
        <taxon>Tracheophyta</taxon>
        <taxon>Spermatophyta</taxon>
        <taxon>Magnoliopsida</taxon>
        <taxon>Liliopsida</taxon>
        <taxon>Poales</taxon>
        <taxon>Poaceae</taxon>
        <taxon>PACMAD clade</taxon>
        <taxon>Arundinoideae</taxon>
        <taxon>Arundineae</taxon>
        <taxon>Arundo</taxon>
    </lineage>
</organism>
<evidence type="ECO:0000313" key="2">
    <source>
        <dbReference type="EMBL" id="JAD48025.1"/>
    </source>
</evidence>